<dbReference type="EMBL" id="BSXS01006488">
    <property type="protein sequence ID" value="GME85625.1"/>
    <property type="molecule type" value="Genomic_DNA"/>
</dbReference>
<sequence length="245" mass="28237">MLQKLQIDLVCSSTDVESIKTMNQKLLTELENQTVGQQAIKFRIEKEQYLKDFPQTPIKLPYMNPSNPKDVEHIIPRQYKNKLDTIKKLIEMRCVFDSHLENIISFFIYLNRAALNSEDDAPAVVGHQDFYLSIREVDKLIKNTKAVVENGEEDASAFEVHSGHLVMALLNHGKKKWIKYFFTKLNTQALQNDVHFWTKVIKSGNWEYVEALKTYAQLEPAPSVLGKVSKRIKRKASVLDDDNAN</sequence>
<evidence type="ECO:0000313" key="1">
    <source>
        <dbReference type="EMBL" id="GME85625.1"/>
    </source>
</evidence>
<gene>
    <name evidence="1" type="ORF">Amon02_000769100</name>
</gene>
<evidence type="ECO:0000313" key="2">
    <source>
        <dbReference type="Proteomes" id="UP001165064"/>
    </source>
</evidence>
<dbReference type="Proteomes" id="UP001165064">
    <property type="component" value="Unassembled WGS sequence"/>
</dbReference>
<keyword evidence="2" id="KW-1185">Reference proteome</keyword>
<comment type="caution">
    <text evidence="1">The sequence shown here is derived from an EMBL/GenBank/DDBJ whole genome shotgun (WGS) entry which is preliminary data.</text>
</comment>
<protein>
    <submittedName>
        <fullName evidence="1">Unnamed protein product</fullName>
    </submittedName>
</protein>
<name>A0ACB5TCZ4_AMBMO</name>
<organism evidence="1 2">
    <name type="scientific">Ambrosiozyma monospora</name>
    <name type="common">Yeast</name>
    <name type="synonym">Endomycopsis monosporus</name>
    <dbReference type="NCBI Taxonomy" id="43982"/>
    <lineage>
        <taxon>Eukaryota</taxon>
        <taxon>Fungi</taxon>
        <taxon>Dikarya</taxon>
        <taxon>Ascomycota</taxon>
        <taxon>Saccharomycotina</taxon>
        <taxon>Pichiomycetes</taxon>
        <taxon>Pichiales</taxon>
        <taxon>Pichiaceae</taxon>
        <taxon>Ambrosiozyma</taxon>
    </lineage>
</organism>
<accession>A0ACB5TCZ4</accession>
<reference evidence="1" key="1">
    <citation type="submission" date="2023-04" db="EMBL/GenBank/DDBJ databases">
        <title>Ambrosiozyma monospora NBRC 10751.</title>
        <authorList>
            <person name="Ichikawa N."/>
            <person name="Sato H."/>
            <person name="Tonouchi N."/>
        </authorList>
    </citation>
    <scope>NUCLEOTIDE SEQUENCE</scope>
    <source>
        <strain evidence="1">NBRC 10751</strain>
    </source>
</reference>
<proteinExistence type="predicted"/>